<dbReference type="AlphaFoldDB" id="A0A426Y582"/>
<feature type="compositionally biased region" description="Basic and acidic residues" evidence="1">
    <location>
        <begin position="14"/>
        <end position="23"/>
    </location>
</feature>
<gene>
    <name evidence="2" type="ORF">B296_00043229</name>
</gene>
<comment type="caution">
    <text evidence="2">The sequence shown here is derived from an EMBL/GenBank/DDBJ whole genome shotgun (WGS) entry which is preliminary data.</text>
</comment>
<feature type="region of interest" description="Disordered" evidence="1">
    <location>
        <begin position="1"/>
        <end position="82"/>
    </location>
</feature>
<accession>A0A426Y582</accession>
<evidence type="ECO:0000256" key="1">
    <source>
        <dbReference type="SAM" id="MobiDB-lite"/>
    </source>
</evidence>
<name>A0A426Y582_ENSVE</name>
<evidence type="ECO:0000313" key="2">
    <source>
        <dbReference type="EMBL" id="RRT46925.1"/>
    </source>
</evidence>
<organism evidence="2 3">
    <name type="scientific">Ensete ventricosum</name>
    <name type="common">Abyssinian banana</name>
    <name type="synonym">Musa ensete</name>
    <dbReference type="NCBI Taxonomy" id="4639"/>
    <lineage>
        <taxon>Eukaryota</taxon>
        <taxon>Viridiplantae</taxon>
        <taxon>Streptophyta</taxon>
        <taxon>Embryophyta</taxon>
        <taxon>Tracheophyta</taxon>
        <taxon>Spermatophyta</taxon>
        <taxon>Magnoliopsida</taxon>
        <taxon>Liliopsida</taxon>
        <taxon>Zingiberales</taxon>
        <taxon>Musaceae</taxon>
        <taxon>Ensete</taxon>
    </lineage>
</organism>
<dbReference type="Proteomes" id="UP000287651">
    <property type="component" value="Unassembled WGS sequence"/>
</dbReference>
<feature type="compositionally biased region" description="Polar residues" evidence="1">
    <location>
        <begin position="62"/>
        <end position="76"/>
    </location>
</feature>
<evidence type="ECO:0000313" key="3">
    <source>
        <dbReference type="Proteomes" id="UP000287651"/>
    </source>
</evidence>
<dbReference type="EMBL" id="AMZH03014859">
    <property type="protein sequence ID" value="RRT46925.1"/>
    <property type="molecule type" value="Genomic_DNA"/>
</dbReference>
<reference evidence="2 3" key="1">
    <citation type="journal article" date="2014" name="Agronomy (Basel)">
        <title>A Draft Genome Sequence for Ensete ventricosum, the Drought-Tolerant Tree Against Hunger.</title>
        <authorList>
            <person name="Harrison J."/>
            <person name="Moore K.A."/>
            <person name="Paszkiewicz K."/>
            <person name="Jones T."/>
            <person name="Grant M."/>
            <person name="Ambacheew D."/>
            <person name="Muzemil S."/>
            <person name="Studholme D.J."/>
        </authorList>
    </citation>
    <scope>NUCLEOTIDE SEQUENCE [LARGE SCALE GENOMIC DNA]</scope>
</reference>
<protein>
    <submittedName>
        <fullName evidence="2">Uncharacterized protein</fullName>
    </submittedName>
</protein>
<proteinExistence type="predicted"/>
<sequence>MSKTNPHSPIADPLETRRPDPKVWLRSRSTSSSEGQPRAVTAPWRARPMHDLRSGRGRRMTKTSTSHSSREATSTHAMMIRW</sequence>